<dbReference type="InterPro" id="IPR050300">
    <property type="entry name" value="GDXG_lipolytic_enzyme"/>
</dbReference>
<dbReference type="Pfam" id="PF20434">
    <property type="entry name" value="BD-FAE"/>
    <property type="match status" value="1"/>
</dbReference>
<dbReference type="InterPro" id="IPR029058">
    <property type="entry name" value="AB_hydrolase_fold"/>
</dbReference>
<dbReference type="GO" id="GO:0016787">
    <property type="term" value="F:hydrolase activity"/>
    <property type="evidence" value="ECO:0007669"/>
    <property type="project" value="UniProtKB-KW"/>
</dbReference>
<keyword evidence="1" id="KW-0378">Hydrolase</keyword>
<dbReference type="EMBL" id="UOFC01000005">
    <property type="protein sequence ID" value="VAW44406.1"/>
    <property type="molecule type" value="Genomic_DNA"/>
</dbReference>
<gene>
    <name evidence="3" type="ORF">MNBD_GAMMA03-863</name>
</gene>
<feature type="domain" description="BD-FAE-like" evidence="2">
    <location>
        <begin position="8"/>
        <end position="146"/>
    </location>
</feature>
<organism evidence="3">
    <name type="scientific">hydrothermal vent metagenome</name>
    <dbReference type="NCBI Taxonomy" id="652676"/>
    <lineage>
        <taxon>unclassified sequences</taxon>
        <taxon>metagenomes</taxon>
        <taxon>ecological metagenomes</taxon>
    </lineage>
</organism>
<protein>
    <recommendedName>
        <fullName evidence="2">BD-FAE-like domain-containing protein</fullName>
    </recommendedName>
</protein>
<dbReference type="PANTHER" id="PTHR48081">
    <property type="entry name" value="AB HYDROLASE SUPERFAMILY PROTEIN C4A8.06C"/>
    <property type="match status" value="1"/>
</dbReference>
<reference evidence="3" key="1">
    <citation type="submission" date="2018-06" db="EMBL/GenBank/DDBJ databases">
        <authorList>
            <person name="Zhirakovskaya E."/>
        </authorList>
    </citation>
    <scope>NUCLEOTIDE SEQUENCE</scope>
</reference>
<dbReference type="SUPFAM" id="SSF53474">
    <property type="entry name" value="alpha/beta-Hydrolases"/>
    <property type="match status" value="1"/>
</dbReference>
<accession>A0A3B0WIV2</accession>
<proteinExistence type="predicted"/>
<evidence type="ECO:0000313" key="3">
    <source>
        <dbReference type="EMBL" id="VAW44406.1"/>
    </source>
</evidence>
<name>A0A3B0WIV2_9ZZZZ</name>
<sequence>MAHINKRNFFIDHGFIFVSTNYRLAPDVFFPVYPQDVARAFVKIVDTVTDYNGNVNEVFILGHSAGAHLGALLSLDHSYLSSFGSYTQFIQGVILLDGSGYDIPYIIDYNIQAGNQPLLNIYYTAFGQSVDLWETASPISYINSTPVAPFQLFYVDTHTQSVLTSARLYQEFIENNHDAQRIAVSNSSHALINRNFGANDDEVAPQALAFINLIRETIFSNGFD</sequence>
<dbReference type="InterPro" id="IPR049492">
    <property type="entry name" value="BD-FAE-like_dom"/>
</dbReference>
<dbReference type="PANTHER" id="PTHR48081:SF33">
    <property type="entry name" value="KYNURENINE FORMAMIDASE"/>
    <property type="match status" value="1"/>
</dbReference>
<dbReference type="AlphaFoldDB" id="A0A3B0WIV2"/>
<dbReference type="Gene3D" id="3.40.50.1820">
    <property type="entry name" value="alpha/beta hydrolase"/>
    <property type="match status" value="1"/>
</dbReference>
<evidence type="ECO:0000256" key="1">
    <source>
        <dbReference type="ARBA" id="ARBA00022801"/>
    </source>
</evidence>
<evidence type="ECO:0000259" key="2">
    <source>
        <dbReference type="Pfam" id="PF20434"/>
    </source>
</evidence>